<dbReference type="InterPro" id="IPR009057">
    <property type="entry name" value="Homeodomain-like_sf"/>
</dbReference>
<evidence type="ECO:0000313" key="4">
    <source>
        <dbReference type="EMBL" id="WIY24258.1"/>
    </source>
</evidence>
<dbReference type="InterPro" id="IPR050900">
    <property type="entry name" value="Transposase_IS3/IS150/IS904"/>
</dbReference>
<evidence type="ECO:0000259" key="3">
    <source>
        <dbReference type="PROSITE" id="PS50994"/>
    </source>
</evidence>
<name>A0A9Y2P5S1_9RHOB</name>
<accession>A0A9Y2P5S1</accession>
<dbReference type="PANTHER" id="PTHR46889:SF4">
    <property type="entry name" value="TRANSPOSASE INSO FOR INSERTION SEQUENCE ELEMENT IS911B-RELATED"/>
    <property type="match status" value="1"/>
</dbReference>
<dbReference type="Pfam" id="PF01527">
    <property type="entry name" value="HTH_Tnp_1"/>
    <property type="match status" value="1"/>
</dbReference>
<organism evidence="4 5">
    <name type="scientific">Parasedimentitalea psychrophila</name>
    <dbReference type="NCBI Taxonomy" id="2997337"/>
    <lineage>
        <taxon>Bacteria</taxon>
        <taxon>Pseudomonadati</taxon>
        <taxon>Pseudomonadota</taxon>
        <taxon>Alphaproteobacteria</taxon>
        <taxon>Rhodobacterales</taxon>
        <taxon>Paracoccaceae</taxon>
        <taxon>Parasedimentitalea</taxon>
    </lineage>
</organism>
<dbReference type="PROSITE" id="PS50994">
    <property type="entry name" value="INTEGRASE"/>
    <property type="match status" value="1"/>
</dbReference>
<dbReference type="GO" id="GO:0015074">
    <property type="term" value="P:DNA integration"/>
    <property type="evidence" value="ECO:0007669"/>
    <property type="project" value="InterPro"/>
</dbReference>
<feature type="domain" description="Integrase catalytic" evidence="3">
    <location>
        <begin position="299"/>
        <end position="465"/>
    </location>
</feature>
<dbReference type="InterPro" id="IPR002514">
    <property type="entry name" value="Transposase_8"/>
</dbReference>
<dbReference type="InterPro" id="IPR012337">
    <property type="entry name" value="RNaseH-like_sf"/>
</dbReference>
<dbReference type="InterPro" id="IPR048020">
    <property type="entry name" value="Transpos_IS3"/>
</dbReference>
<feature type="compositionally biased region" description="Basic residues" evidence="2">
    <location>
        <begin position="282"/>
        <end position="294"/>
    </location>
</feature>
<reference evidence="4 5" key="1">
    <citation type="submission" date="2023-06" db="EMBL/GenBank/DDBJ databases">
        <title>Parasedimentitalea psychrophila sp. nov., a psychrophilic bacterium isolated from deep-sea sediment.</title>
        <authorList>
            <person name="Li A."/>
        </authorList>
    </citation>
    <scope>NUCLEOTIDE SEQUENCE [LARGE SCALE GENOMIC DNA]</scope>
    <source>
        <strain evidence="4 5">QS115</strain>
    </source>
</reference>
<feature type="region of interest" description="Disordered" evidence="2">
    <location>
        <begin position="206"/>
        <end position="227"/>
    </location>
</feature>
<keyword evidence="5" id="KW-1185">Reference proteome</keyword>
<dbReference type="NCBIfam" id="NF033516">
    <property type="entry name" value="transpos_IS3"/>
    <property type="match status" value="1"/>
</dbReference>
<dbReference type="InterPro" id="IPR036397">
    <property type="entry name" value="RNaseH_sf"/>
</dbReference>
<keyword evidence="1" id="KW-0175">Coiled coil</keyword>
<dbReference type="Gene3D" id="3.30.420.10">
    <property type="entry name" value="Ribonuclease H-like superfamily/Ribonuclease H"/>
    <property type="match status" value="1"/>
</dbReference>
<dbReference type="GO" id="GO:0004803">
    <property type="term" value="F:transposase activity"/>
    <property type="evidence" value="ECO:0007669"/>
    <property type="project" value="InterPro"/>
</dbReference>
<evidence type="ECO:0000313" key="5">
    <source>
        <dbReference type="Proteomes" id="UP001238334"/>
    </source>
</evidence>
<dbReference type="AlphaFoldDB" id="A0A9Y2P5S1"/>
<feature type="coiled-coil region" evidence="1">
    <location>
        <begin position="120"/>
        <end position="147"/>
    </location>
</feature>
<proteinExistence type="predicted"/>
<dbReference type="PANTHER" id="PTHR46889">
    <property type="entry name" value="TRANSPOSASE INSF FOR INSERTION SEQUENCE IS3B-RELATED"/>
    <property type="match status" value="1"/>
</dbReference>
<dbReference type="Pfam" id="PF13565">
    <property type="entry name" value="HTH_32"/>
    <property type="match status" value="1"/>
</dbReference>
<dbReference type="KEGG" id="ppso:QPJ95_16885"/>
<dbReference type="InterPro" id="IPR001584">
    <property type="entry name" value="Integrase_cat-core"/>
</dbReference>
<evidence type="ECO:0000256" key="1">
    <source>
        <dbReference type="SAM" id="Coils"/>
    </source>
</evidence>
<sequence length="517" mass="58116">MGYSPERKAAVLKRMLPPNNLPVRQLSQEEGISEATLHKWRSQARGKGQLLPNADAGPEGWASRDKFAAVLETAAMNDADLAEYCRQRGLFAEQIKTWRVACEQANDWDRSSTARMSQATREEKKRIKVLERELARKDRALAETAALLVLRKMASANLGGRRGRMISTPHRQTAALLIEEAVTAGARRFKACAEMKLSARTLRRWTQGGQVQADQRPLAQRPEPRNKLSAEERAAVLAVCNSEEFASLPPSQIVPRLADQGQYLASESSFYRILRAQGQQQHRGRARPSTRRKPPTSYRAAGPCVVWTWDITWMPGPVAGMFFYLYLIVDIFSRKIVGWEVHEREAAELAATLIQKAVWSEACISRPLVLHADNGSPMKGATMKVTLEKLGIAASYSRPRVSNDNPFSEALFRTCKYRPDWPKKGFSTKTDAQAWVKSFATWYNNDHFHSAIRFVTPNMRHGGKDLDALANRAILYANARAQKPERWSGKTRNWKPAGAVWLNPERETGAPEIRDAA</sequence>
<dbReference type="EMBL" id="CP127247">
    <property type="protein sequence ID" value="WIY24258.1"/>
    <property type="molecule type" value="Genomic_DNA"/>
</dbReference>
<gene>
    <name evidence="4" type="ORF">QPJ95_16885</name>
</gene>
<dbReference type="GO" id="GO:0006313">
    <property type="term" value="P:DNA transposition"/>
    <property type="evidence" value="ECO:0007669"/>
    <property type="project" value="InterPro"/>
</dbReference>
<dbReference type="SUPFAM" id="SSF53098">
    <property type="entry name" value="Ribonuclease H-like"/>
    <property type="match status" value="1"/>
</dbReference>
<dbReference type="GO" id="GO:0003677">
    <property type="term" value="F:DNA binding"/>
    <property type="evidence" value="ECO:0007669"/>
    <property type="project" value="InterPro"/>
</dbReference>
<evidence type="ECO:0000256" key="2">
    <source>
        <dbReference type="SAM" id="MobiDB-lite"/>
    </source>
</evidence>
<dbReference type="SUPFAM" id="SSF46689">
    <property type="entry name" value="Homeodomain-like"/>
    <property type="match status" value="2"/>
</dbReference>
<dbReference type="RefSeq" id="WP_270919576.1">
    <property type="nucleotide sequence ID" value="NZ_CP127247.1"/>
</dbReference>
<protein>
    <submittedName>
        <fullName evidence="4">IS3 family transposase</fullName>
    </submittedName>
</protein>
<dbReference type="Pfam" id="PF00665">
    <property type="entry name" value="rve"/>
    <property type="match status" value="1"/>
</dbReference>
<dbReference type="Proteomes" id="UP001238334">
    <property type="component" value="Chromosome"/>
</dbReference>
<feature type="region of interest" description="Disordered" evidence="2">
    <location>
        <begin position="277"/>
        <end position="296"/>
    </location>
</feature>